<evidence type="ECO:0000256" key="1">
    <source>
        <dbReference type="SAM" id="Coils"/>
    </source>
</evidence>
<keyword evidence="2" id="KW-0812">Transmembrane</keyword>
<name>A0A4E0RLF2_FASHE</name>
<evidence type="ECO:0000313" key="3">
    <source>
        <dbReference type="EMBL" id="THD26734.1"/>
    </source>
</evidence>
<feature type="transmembrane region" description="Helical" evidence="2">
    <location>
        <begin position="686"/>
        <end position="705"/>
    </location>
</feature>
<proteinExistence type="predicted"/>
<dbReference type="EMBL" id="JXXN02000644">
    <property type="protein sequence ID" value="THD26734.1"/>
    <property type="molecule type" value="Genomic_DNA"/>
</dbReference>
<evidence type="ECO:0000256" key="2">
    <source>
        <dbReference type="SAM" id="Phobius"/>
    </source>
</evidence>
<evidence type="ECO:0000313" key="4">
    <source>
        <dbReference type="Proteomes" id="UP000230066"/>
    </source>
</evidence>
<organism evidence="3 4">
    <name type="scientific">Fasciola hepatica</name>
    <name type="common">Liver fluke</name>
    <dbReference type="NCBI Taxonomy" id="6192"/>
    <lineage>
        <taxon>Eukaryota</taxon>
        <taxon>Metazoa</taxon>
        <taxon>Spiralia</taxon>
        <taxon>Lophotrochozoa</taxon>
        <taxon>Platyhelminthes</taxon>
        <taxon>Trematoda</taxon>
        <taxon>Digenea</taxon>
        <taxon>Plagiorchiida</taxon>
        <taxon>Echinostomata</taxon>
        <taxon>Echinostomatoidea</taxon>
        <taxon>Fasciolidae</taxon>
        <taxon>Fasciola</taxon>
    </lineage>
</organism>
<keyword evidence="2" id="KW-0472">Membrane</keyword>
<protein>
    <submittedName>
        <fullName evidence="3">Uncharacterized protein</fullName>
    </submittedName>
</protein>
<dbReference type="Proteomes" id="UP000230066">
    <property type="component" value="Unassembled WGS sequence"/>
</dbReference>
<gene>
    <name evidence="3" type="ORF">D915_002479</name>
</gene>
<reference evidence="3" key="1">
    <citation type="submission" date="2019-03" db="EMBL/GenBank/DDBJ databases">
        <title>Improved annotation for the trematode Fasciola hepatica.</title>
        <authorList>
            <person name="Choi Y.-J."/>
            <person name="Martin J."/>
            <person name="Mitreva M."/>
        </authorList>
    </citation>
    <scope>NUCLEOTIDE SEQUENCE [LARGE SCALE GENOMIC DNA]</scope>
</reference>
<sequence>MQRSLVLELQKKLYQLQFDKESLKSENAKLQSQLDAAEETIRDCSHRLTELSNEVQSFSKSAEEQNELFEKLQRKQHKLKEIKTQHNEQILRNTHLENALRSAQESQNSLMEKVQSLELCISEKNQQLTDLVEVIHEYENVIDDRQTLIIAKSEEVNRLTSDCNELHLKIKDLEEQCEYSFKDTSNSNVFETTKKENSTISTLLNNANNSTSDSPNNSGGVIGMYNCRTPWVRTHSPAVSMHQKSLADELIEADSEMQNKILSDVEKSLKTSEAYAQTDLLLQNNADRNDKDWQEQLTVALTELKVRLFKMKFEKKLPTSFKRSLSYDTVDCGQNSTVEDVLTLLNHCMQVVSRNHCEPNPAMATSPNGHSLFEESQDNLVFSSRPLSNEMLRRGVELKRWKSFPSGLPAAPSELMIDTFTEGCDDICKKTSNPLPNSTFWKAKERSTNTTQAEQELLGYCNEASLAKAELKSCTTNRKLETEDSFKLEMELLVSLELKQLKVLTEELNMVFSATVLSSSCLRSSKNDFHIMSLHEPVSKTHVVDGVVTNPEEQVTRFCQILNHISILVQSLTSTERLESLKSYQKLNVLQTLATLDTQLNLYISRTTAQNVKLFSSCSDNQSPQLFKVNNKEPTQNEEIEDKTNWVPEQLRELGSLLHKVKTILPNYARKSRPLVQNRNNKSKPLAFVLLGLVCVFITIGFYFGRDENSMVFDEANSLLSTHPFYWLKRYLSKVGFVLDDVNPHLIYPYGSPPL</sequence>
<accession>A0A4E0RLF2</accession>
<dbReference type="AlphaFoldDB" id="A0A4E0RLF2"/>
<comment type="caution">
    <text evidence="3">The sequence shown here is derived from an EMBL/GenBank/DDBJ whole genome shotgun (WGS) entry which is preliminary data.</text>
</comment>
<keyword evidence="2" id="KW-1133">Transmembrane helix</keyword>
<feature type="coiled-coil region" evidence="1">
    <location>
        <begin position="13"/>
        <end position="113"/>
    </location>
</feature>
<keyword evidence="1" id="KW-0175">Coiled coil</keyword>
<keyword evidence="4" id="KW-1185">Reference proteome</keyword>